<accession>A0ACB7YDV5</accession>
<sequence length="132" mass="15048">MLLNLEAFEACSDNTNDLGVTSYIWFMESIVDQDEDVKELQSKGIPINSIGWDKYVVDLFKDIITGLAPRVDAYLLVKTSIAMHLVKAKWTPIQIATWVKDVMRFAVLYAVVDILLSFIQTYFTVFPSPNKH</sequence>
<protein>
    <submittedName>
        <fullName evidence="1">Uncharacterized protein</fullName>
    </submittedName>
</protein>
<evidence type="ECO:0000313" key="1">
    <source>
        <dbReference type="EMBL" id="KAH7851771.1"/>
    </source>
</evidence>
<organism evidence="1 2">
    <name type="scientific">Vaccinium darrowii</name>
    <dbReference type="NCBI Taxonomy" id="229202"/>
    <lineage>
        <taxon>Eukaryota</taxon>
        <taxon>Viridiplantae</taxon>
        <taxon>Streptophyta</taxon>
        <taxon>Embryophyta</taxon>
        <taxon>Tracheophyta</taxon>
        <taxon>Spermatophyta</taxon>
        <taxon>Magnoliopsida</taxon>
        <taxon>eudicotyledons</taxon>
        <taxon>Gunneridae</taxon>
        <taxon>Pentapetalae</taxon>
        <taxon>asterids</taxon>
        <taxon>Ericales</taxon>
        <taxon>Ericaceae</taxon>
        <taxon>Vaccinioideae</taxon>
        <taxon>Vaccinieae</taxon>
        <taxon>Vaccinium</taxon>
    </lineage>
</organism>
<reference evidence="1 2" key="1">
    <citation type="journal article" date="2021" name="Hortic Res">
        <title>High-quality reference genome and annotation aids understanding of berry development for evergreen blueberry (Vaccinium darrowii).</title>
        <authorList>
            <person name="Yu J."/>
            <person name="Hulse-Kemp A.M."/>
            <person name="Babiker E."/>
            <person name="Staton M."/>
        </authorList>
    </citation>
    <scope>NUCLEOTIDE SEQUENCE [LARGE SCALE GENOMIC DNA]</scope>
    <source>
        <strain evidence="2">cv. NJ 8807/NJ 8810</strain>
        <tissue evidence="1">Young leaf</tissue>
    </source>
</reference>
<proteinExistence type="predicted"/>
<evidence type="ECO:0000313" key="2">
    <source>
        <dbReference type="Proteomes" id="UP000828048"/>
    </source>
</evidence>
<name>A0ACB7YDV5_9ERIC</name>
<keyword evidence="2" id="KW-1185">Reference proteome</keyword>
<dbReference type="EMBL" id="CM037158">
    <property type="protein sequence ID" value="KAH7851771.1"/>
    <property type="molecule type" value="Genomic_DNA"/>
</dbReference>
<dbReference type="Proteomes" id="UP000828048">
    <property type="component" value="Chromosome 8"/>
</dbReference>
<gene>
    <name evidence="1" type="ORF">Vadar_016342</name>
</gene>
<comment type="caution">
    <text evidence="1">The sequence shown here is derived from an EMBL/GenBank/DDBJ whole genome shotgun (WGS) entry which is preliminary data.</text>
</comment>